<dbReference type="GO" id="GO:0005524">
    <property type="term" value="F:ATP binding"/>
    <property type="evidence" value="ECO:0007669"/>
    <property type="project" value="UniProtKB-KW"/>
</dbReference>
<dbReference type="GO" id="GO:0070166">
    <property type="term" value="P:enamel mineralization"/>
    <property type="evidence" value="ECO:0000318"/>
    <property type="project" value="GO_Central"/>
</dbReference>
<dbReference type="PANTHER" id="PTHR12450:SF25">
    <property type="entry name" value="FAM20 C-TERMINAL DOMAIN-CONTAINING PROTEIN"/>
    <property type="match status" value="1"/>
</dbReference>
<evidence type="ECO:0000256" key="8">
    <source>
        <dbReference type="PIRSR" id="PIRSR624869-3"/>
    </source>
</evidence>
<feature type="binding site" evidence="7">
    <location>
        <begin position="511"/>
        <end position="514"/>
    </location>
    <ligand>
        <name>ATP</name>
        <dbReference type="ChEBI" id="CHEBI:30616"/>
    </ligand>
</feature>
<evidence type="ECO:0000256" key="4">
    <source>
        <dbReference type="ARBA" id="ARBA00023157"/>
    </source>
</evidence>
<keyword evidence="4" id="KW-1015">Disulfide bond</keyword>
<accession>A0A8V0YIN9</accession>
<keyword evidence="7" id="KW-0547">Nucleotide-binding</keyword>
<dbReference type="PANTHER" id="PTHR12450">
    <property type="entry name" value="DENTIN MATRIX PROTEIN 4 PROTEIN FAM20"/>
    <property type="match status" value="1"/>
</dbReference>
<dbReference type="GeneTree" id="ENSGT00950000182951"/>
<dbReference type="CDD" id="cd10314">
    <property type="entry name" value="FAM20_C"/>
    <property type="match status" value="1"/>
</dbReference>
<feature type="binding site" evidence="8">
    <location>
        <position position="600"/>
    </location>
    <ligand>
        <name>Mn(2+)</name>
        <dbReference type="ChEBI" id="CHEBI:29035"/>
    </ligand>
</feature>
<feature type="active site" evidence="6">
    <location>
        <position position="580"/>
    </location>
</feature>
<feature type="binding site" evidence="8">
    <location>
        <position position="428"/>
    </location>
    <ligand>
        <name>Mn(2+)</name>
        <dbReference type="ChEBI" id="CHEBI:29035"/>
    </ligand>
</feature>
<reference evidence="12" key="3">
    <citation type="submission" date="2025-09" db="UniProtKB">
        <authorList>
            <consortium name="Ensembl"/>
        </authorList>
    </citation>
    <scope>IDENTIFICATION</scope>
    <source>
        <strain evidence="12">broiler</strain>
    </source>
</reference>
<evidence type="ECO:0000313" key="13">
    <source>
        <dbReference type="Proteomes" id="UP000000539"/>
    </source>
</evidence>
<feature type="binding site" evidence="7">
    <location>
        <position position="391"/>
    </location>
    <ligand>
        <name>ATP</name>
        <dbReference type="ChEBI" id="CHEBI:30616"/>
    </ligand>
</feature>
<name>A0A8V0YIN9_CHICK</name>
<reference evidence="12" key="1">
    <citation type="submission" date="2020-11" db="EMBL/GenBank/DDBJ databases">
        <title>Gallus gallus (Chicken) genome, bGalGal1, GRCg7b, maternal haplotype autosomes + Z &amp; W.</title>
        <authorList>
            <person name="Warren W."/>
            <person name="Formenti G."/>
            <person name="Fedrigo O."/>
            <person name="Haase B."/>
            <person name="Mountcastle J."/>
            <person name="Balacco J."/>
            <person name="Tracey A."/>
            <person name="Schneider V."/>
            <person name="Okimoto R."/>
            <person name="Cheng H."/>
            <person name="Hawken R."/>
            <person name="Howe K."/>
            <person name="Jarvis E.D."/>
        </authorList>
    </citation>
    <scope>NUCLEOTIDE SEQUENCE [LARGE SCALE GENOMIC DNA]</scope>
    <source>
        <strain evidence="12">Broiler</strain>
    </source>
</reference>
<reference evidence="12" key="2">
    <citation type="submission" date="2025-08" db="UniProtKB">
        <authorList>
            <consortium name="Ensembl"/>
        </authorList>
    </citation>
    <scope>IDENTIFICATION</scope>
    <source>
        <strain evidence="12">broiler</strain>
    </source>
</reference>
<feature type="compositionally biased region" description="Polar residues" evidence="9">
    <location>
        <begin position="243"/>
        <end position="254"/>
    </location>
</feature>
<feature type="binding site" evidence="7">
    <location>
        <position position="585"/>
    </location>
    <ligand>
        <name>ATP</name>
        <dbReference type="ChEBI" id="CHEBI:30616"/>
    </ligand>
</feature>
<keyword evidence="10" id="KW-0812">Transmembrane</keyword>
<keyword evidence="7" id="KW-0067">ATP-binding</keyword>
<evidence type="ECO:0000256" key="7">
    <source>
        <dbReference type="PIRSR" id="PIRSR624869-2"/>
    </source>
</evidence>
<organism evidence="12 13">
    <name type="scientific">Gallus gallus</name>
    <name type="common">Chicken</name>
    <dbReference type="NCBI Taxonomy" id="9031"/>
    <lineage>
        <taxon>Eukaryota</taxon>
        <taxon>Metazoa</taxon>
        <taxon>Chordata</taxon>
        <taxon>Craniata</taxon>
        <taxon>Vertebrata</taxon>
        <taxon>Euteleostomi</taxon>
        <taxon>Archelosauria</taxon>
        <taxon>Archosauria</taxon>
        <taxon>Dinosauria</taxon>
        <taxon>Saurischia</taxon>
        <taxon>Theropoda</taxon>
        <taxon>Coelurosauria</taxon>
        <taxon>Aves</taxon>
        <taxon>Neognathae</taxon>
        <taxon>Galloanserae</taxon>
        <taxon>Galliformes</taxon>
        <taxon>Phasianidae</taxon>
        <taxon>Phasianinae</taxon>
        <taxon>Gallus</taxon>
    </lineage>
</organism>
<dbReference type="InterPro" id="IPR024869">
    <property type="entry name" value="FAM20"/>
</dbReference>
<dbReference type="GO" id="GO:0046872">
    <property type="term" value="F:metal ion binding"/>
    <property type="evidence" value="ECO:0007669"/>
    <property type="project" value="UniProtKB-KW"/>
</dbReference>
<dbReference type="Ensembl" id="ENSGALT00010030466.1">
    <property type="protein sequence ID" value="ENSGALP00010017672.1"/>
    <property type="gene ID" value="ENSGALG00010012723.1"/>
</dbReference>
<keyword evidence="10" id="KW-1133">Transmembrane helix</keyword>
<gene>
    <name evidence="12" type="primary">FAM20CL</name>
</gene>
<keyword evidence="8" id="KW-0479">Metal-binding</keyword>
<dbReference type="OrthoDB" id="8583677at2759"/>
<sequence length="701" mass="77958">MEERATAPPRRLLSKTCIQTGSSKAPGARRRVPFPGEAICSPLPGSFCMACSSPALREALLLLATLFARGKGKETRCWLDLGLLEMSAGGGFQATVVPRGHGEPGTPYSCCPRGLDGASMGLVWRAARVRGCRTALPDFCPEERRGSGCTDSLCPVWVPAPRQGRMRLQLQTLVQRKFKVLLLLLLLLALLLHVTMDLALPATRRPCSSDAKEPKASGTSTGSPLLASPEKLSLRILQDFSGSNGSLEKSSQPQGAGPKGKDGDVGIQHRHGDVGPAWAKGSKLAALFEHPLYNIPLPEVKDKDKLFIANPMEKFSLRSSRSDEWVSSSKAEMVLPTGKTAYDTYPAWLKFHIGINRYELYPRRDPLMPTLLQDLATMKIVSSVQKSGGTQLKLIMTFSNYGQALFKPMKQSRNQETPADFFYFSDFERHNAEIAAFHLDRILDFRRIPPVSGRLVNITKEIRDITTDKKLARTFFISPAGNVCFYGECSYYCSTEHALCGKPDQLEGSMAALLPDKALAKRRSWRSPWRRSYHKSKKAEWELDPNYCSQVRRTPPYDSGHRLLDLIDMAVLDFLMGNMDRHHYETFEKFGNDTFLLHLDNGRGFGTHSRDEMSILAPLQQCCSIKKSTYLRLRLLATEPYRLSELLREALAADHLAPILAEPHLQALDRRLGKVLAAVGRCLATAAQPHQVLVDDIGPWL</sequence>
<dbReference type="Proteomes" id="UP000000539">
    <property type="component" value="Chromosome 1"/>
</dbReference>
<dbReference type="GO" id="GO:0005794">
    <property type="term" value="C:Golgi apparatus"/>
    <property type="evidence" value="ECO:0007669"/>
    <property type="project" value="UniProtKB-SubCell"/>
</dbReference>
<feature type="region of interest" description="Disordered" evidence="9">
    <location>
        <begin position="204"/>
        <end position="226"/>
    </location>
</feature>
<keyword evidence="3" id="KW-0333">Golgi apparatus</keyword>
<comment type="cofactor">
    <cofactor evidence="8">
        <name>Mn(2+)</name>
        <dbReference type="ChEBI" id="CHEBI:29035"/>
    </cofactor>
</comment>
<dbReference type="GO" id="GO:0016773">
    <property type="term" value="F:phosphotransferase activity, alcohol group as acceptor"/>
    <property type="evidence" value="ECO:0000318"/>
    <property type="project" value="GO_Central"/>
</dbReference>
<evidence type="ECO:0000256" key="5">
    <source>
        <dbReference type="ARBA" id="ARBA00023180"/>
    </source>
</evidence>
<evidence type="ECO:0000313" key="12">
    <source>
        <dbReference type="Ensembl" id="ENSGALP00010017672.1"/>
    </source>
</evidence>
<keyword evidence="8" id="KW-0464">Manganese</keyword>
<evidence type="ECO:0000256" key="10">
    <source>
        <dbReference type="SAM" id="Phobius"/>
    </source>
</evidence>
<evidence type="ECO:0000256" key="3">
    <source>
        <dbReference type="ARBA" id="ARBA00023034"/>
    </source>
</evidence>
<dbReference type="AlphaFoldDB" id="A0A8V0YIN9"/>
<feature type="binding site" evidence="7">
    <location>
        <position position="428"/>
    </location>
    <ligand>
        <name>ATP</name>
        <dbReference type="ChEBI" id="CHEBI:30616"/>
    </ligand>
</feature>
<protein>
    <recommendedName>
        <fullName evidence="11">FAM20 C-terminal domain-containing protein</fullName>
    </recommendedName>
</protein>
<feature type="region of interest" description="Disordered" evidence="9">
    <location>
        <begin position="243"/>
        <end position="272"/>
    </location>
</feature>
<dbReference type="Pfam" id="PF06702">
    <property type="entry name" value="Fam20C"/>
    <property type="match status" value="1"/>
</dbReference>
<feature type="domain" description="FAM20 C-terminal" evidence="11">
    <location>
        <begin position="475"/>
        <end position="687"/>
    </location>
</feature>
<feature type="transmembrane region" description="Helical" evidence="10">
    <location>
        <begin position="180"/>
        <end position="200"/>
    </location>
</feature>
<proteinExistence type="evidence at protein level"/>
<keyword evidence="13" id="KW-1185">Reference proteome</keyword>
<comment type="similarity">
    <text evidence="2">Belongs to the FAM20 family.</text>
</comment>
<keyword evidence="10" id="KW-0472">Membrane</keyword>
<evidence type="ECO:0000256" key="6">
    <source>
        <dbReference type="PIRSR" id="PIRSR624869-1"/>
    </source>
</evidence>
<evidence type="ECO:0000256" key="1">
    <source>
        <dbReference type="ARBA" id="ARBA00004555"/>
    </source>
</evidence>
<evidence type="ECO:0000256" key="2">
    <source>
        <dbReference type="ARBA" id="ARBA00006557"/>
    </source>
</evidence>
<evidence type="ECO:0000256" key="9">
    <source>
        <dbReference type="SAM" id="MobiDB-lite"/>
    </source>
</evidence>
<comment type="subcellular location">
    <subcellularLocation>
        <location evidence="1">Golgi apparatus</location>
    </subcellularLocation>
</comment>
<dbReference type="InterPro" id="IPR009581">
    <property type="entry name" value="FAM20_C"/>
</dbReference>
<keyword evidence="5" id="KW-0325">Glycoprotein</keyword>
<feature type="binding site" evidence="7">
    <location>
        <position position="407"/>
    </location>
    <ligand>
        <name>ATP</name>
        <dbReference type="ChEBI" id="CHEBI:30616"/>
    </ligand>
</feature>
<feature type="binding site" evidence="7">
    <location>
        <position position="600"/>
    </location>
    <ligand>
        <name>ATP</name>
        <dbReference type="ChEBI" id="CHEBI:30616"/>
    </ligand>
</feature>
<keyword evidence="14" id="KW-1267">Proteomics identification</keyword>
<evidence type="ECO:0007829" key="14">
    <source>
        <dbReference type="PeptideAtlas" id="A0A8V0YIN9"/>
    </source>
</evidence>
<evidence type="ECO:0000259" key="11">
    <source>
        <dbReference type="Pfam" id="PF06702"/>
    </source>
</evidence>